<feature type="coiled-coil region" evidence="1">
    <location>
        <begin position="72"/>
        <end position="99"/>
    </location>
</feature>
<keyword evidence="2" id="KW-0812">Transmembrane</keyword>
<keyword evidence="1" id="KW-0175">Coiled coil</keyword>
<name>A0A6C0BCP9_9ZZZZ</name>
<dbReference type="EMBL" id="MN739107">
    <property type="protein sequence ID" value="QHS89183.1"/>
    <property type="molecule type" value="Genomic_DNA"/>
</dbReference>
<proteinExistence type="predicted"/>
<feature type="transmembrane region" description="Helical" evidence="2">
    <location>
        <begin position="128"/>
        <end position="151"/>
    </location>
</feature>
<keyword evidence="2" id="KW-1133">Transmembrane helix</keyword>
<evidence type="ECO:0000313" key="3">
    <source>
        <dbReference type="EMBL" id="QHS89183.1"/>
    </source>
</evidence>
<evidence type="ECO:0000256" key="2">
    <source>
        <dbReference type="SAM" id="Phobius"/>
    </source>
</evidence>
<accession>A0A6C0BCP9</accession>
<protein>
    <submittedName>
        <fullName evidence="3">Uncharacterized protein</fullName>
    </submittedName>
</protein>
<dbReference type="AlphaFoldDB" id="A0A6C0BCP9"/>
<feature type="transmembrane region" description="Helical" evidence="2">
    <location>
        <begin position="171"/>
        <end position="200"/>
    </location>
</feature>
<organism evidence="3">
    <name type="scientific">viral metagenome</name>
    <dbReference type="NCBI Taxonomy" id="1070528"/>
    <lineage>
        <taxon>unclassified sequences</taxon>
        <taxon>metagenomes</taxon>
        <taxon>organismal metagenomes</taxon>
    </lineage>
</organism>
<evidence type="ECO:0000256" key="1">
    <source>
        <dbReference type="SAM" id="Coils"/>
    </source>
</evidence>
<sequence>MPPPASCTTAVLARINDQVLFASWKDATNTAIGRIVNGTPEATVSGLETDIANTISCLTYQTEQKRSLSTNIAGLQDRHAQTQKDLDDKKAELQIAKERAANLTSPEKKVTIHESWFPLQRPLTTTSFLLILAFALFFFCVFLGTLARQFGFFVDYGFQIPIRKLGSGSPWTWFFSQLTIVNIGLATLLITCIGVIIYAFTK</sequence>
<keyword evidence="2" id="KW-0472">Membrane</keyword>
<reference evidence="3" key="1">
    <citation type="journal article" date="2020" name="Nature">
        <title>Giant virus diversity and host interactions through global metagenomics.</title>
        <authorList>
            <person name="Schulz F."/>
            <person name="Roux S."/>
            <person name="Paez-Espino D."/>
            <person name="Jungbluth S."/>
            <person name="Walsh D.A."/>
            <person name="Denef V.J."/>
            <person name="McMahon K.D."/>
            <person name="Konstantinidis K.T."/>
            <person name="Eloe-Fadrosh E.A."/>
            <person name="Kyrpides N.C."/>
            <person name="Woyke T."/>
        </authorList>
    </citation>
    <scope>NUCLEOTIDE SEQUENCE</scope>
    <source>
        <strain evidence="3">GVMAG-M-3300010158-60</strain>
    </source>
</reference>